<dbReference type="OrthoDB" id="9807426at2"/>
<evidence type="ECO:0000313" key="3">
    <source>
        <dbReference type="Proteomes" id="UP000281128"/>
    </source>
</evidence>
<dbReference type="PROSITE" id="PS51186">
    <property type="entry name" value="GNAT"/>
    <property type="match status" value="1"/>
</dbReference>
<keyword evidence="3" id="KW-1185">Reference proteome</keyword>
<dbReference type="Proteomes" id="UP000281128">
    <property type="component" value="Unassembled WGS sequence"/>
</dbReference>
<protein>
    <submittedName>
        <fullName evidence="2">GNAT family N-acetyltransferase</fullName>
    </submittedName>
</protein>
<keyword evidence="2" id="KW-0808">Transferase</keyword>
<dbReference type="InterPro" id="IPR000182">
    <property type="entry name" value="GNAT_dom"/>
</dbReference>
<reference evidence="2 3" key="1">
    <citation type="submission" date="2018-09" db="EMBL/GenBank/DDBJ databases">
        <title>Roseovarius spongiae sp. nov., isolated from a marine sponge.</title>
        <authorList>
            <person name="Zhuang L."/>
            <person name="Luo L."/>
        </authorList>
    </citation>
    <scope>NUCLEOTIDE SEQUENCE [LARGE SCALE GENOMIC DNA]</scope>
    <source>
        <strain evidence="2 3">HN-E21</strain>
    </source>
</reference>
<accession>A0A3A8B851</accession>
<dbReference type="Gene3D" id="3.40.630.30">
    <property type="match status" value="1"/>
</dbReference>
<feature type="domain" description="N-acetyltransferase" evidence="1">
    <location>
        <begin position="18"/>
        <end position="173"/>
    </location>
</feature>
<dbReference type="InterPro" id="IPR016181">
    <property type="entry name" value="Acyl_CoA_acyltransferase"/>
</dbReference>
<evidence type="ECO:0000259" key="1">
    <source>
        <dbReference type="PROSITE" id="PS51186"/>
    </source>
</evidence>
<dbReference type="SUPFAM" id="SSF55729">
    <property type="entry name" value="Acyl-CoA N-acyltransferases (Nat)"/>
    <property type="match status" value="1"/>
</dbReference>
<sequence>MTVRLIPFTAQLASGELVRIREVGRHDRALILTGFGQLSERSRYLRFLGPHPQLSHRELDDFTAPTDDHRAVIGAERQGHRSVEPLGIARYVRTKPGGDVAEMAMTVVDRFQGLGLGGILMGALVKHATQNGVTSFLALVHAENAPMLALLRRLGATEIRRDATEIEMRVSLGPRPPEAAAIPNDGFTEAYRLAELG</sequence>
<evidence type="ECO:0000313" key="2">
    <source>
        <dbReference type="EMBL" id="RKF13434.1"/>
    </source>
</evidence>
<dbReference type="EMBL" id="RAPE01000004">
    <property type="protein sequence ID" value="RKF13434.1"/>
    <property type="molecule type" value="Genomic_DNA"/>
</dbReference>
<dbReference type="GO" id="GO:0016747">
    <property type="term" value="F:acyltransferase activity, transferring groups other than amino-acyl groups"/>
    <property type="evidence" value="ECO:0007669"/>
    <property type="project" value="InterPro"/>
</dbReference>
<proteinExistence type="predicted"/>
<gene>
    <name evidence="2" type="ORF">D6850_14110</name>
</gene>
<dbReference type="RefSeq" id="WP_121168094.1">
    <property type="nucleotide sequence ID" value="NZ_RAPE01000004.1"/>
</dbReference>
<dbReference type="AlphaFoldDB" id="A0A3A8B851"/>
<dbReference type="Pfam" id="PF00583">
    <property type="entry name" value="Acetyltransf_1"/>
    <property type="match status" value="1"/>
</dbReference>
<organism evidence="2 3">
    <name type="scientific">Roseovarius spongiae</name>
    <dbReference type="NCBI Taxonomy" id="2320272"/>
    <lineage>
        <taxon>Bacteria</taxon>
        <taxon>Pseudomonadati</taxon>
        <taxon>Pseudomonadota</taxon>
        <taxon>Alphaproteobacteria</taxon>
        <taxon>Rhodobacterales</taxon>
        <taxon>Roseobacteraceae</taxon>
        <taxon>Roseovarius</taxon>
    </lineage>
</organism>
<comment type="caution">
    <text evidence="2">The sequence shown here is derived from an EMBL/GenBank/DDBJ whole genome shotgun (WGS) entry which is preliminary data.</text>
</comment>
<name>A0A3A8B851_9RHOB</name>